<dbReference type="HOGENOM" id="CLU_000604_36_0_0"/>
<protein>
    <submittedName>
        <fullName evidence="4">Transporter fused subunits of ABC superfamily: ATP-binding components</fullName>
        <ecNumber evidence="4">3.6.3.41</ecNumber>
    </submittedName>
</protein>
<dbReference type="PANTHER" id="PTHR42855:SF2">
    <property type="entry name" value="DRUG RESISTANCE ABC TRANSPORTER,ATP-BINDING PROTEIN"/>
    <property type="match status" value="1"/>
</dbReference>
<dbReference type="OrthoDB" id="9801441at2"/>
<keyword evidence="1" id="KW-0547">Nucleotide-binding</keyword>
<accession>B0VJJ8</accession>
<dbReference type="eggNOG" id="COG0488">
    <property type="taxonomic scope" value="Bacteria"/>
</dbReference>
<evidence type="ECO:0000256" key="2">
    <source>
        <dbReference type="ARBA" id="ARBA00022840"/>
    </source>
</evidence>
<dbReference type="SMART" id="SM00382">
    <property type="entry name" value="AAA"/>
    <property type="match status" value="2"/>
</dbReference>
<feature type="domain" description="ABC transporter" evidence="3">
    <location>
        <begin position="350"/>
        <end position="534"/>
    </location>
</feature>
<dbReference type="InterPro" id="IPR003593">
    <property type="entry name" value="AAA+_ATPase"/>
</dbReference>
<dbReference type="InterPro" id="IPR027417">
    <property type="entry name" value="P-loop_NTPase"/>
</dbReference>
<dbReference type="EMBL" id="CU466930">
    <property type="protein sequence ID" value="CAO81658.1"/>
    <property type="molecule type" value="Genomic_DNA"/>
</dbReference>
<name>B0VJJ8_CLOAI</name>
<dbReference type="SUPFAM" id="SSF52540">
    <property type="entry name" value="P-loop containing nucleoside triphosphate hydrolases"/>
    <property type="match status" value="2"/>
</dbReference>
<evidence type="ECO:0000313" key="4">
    <source>
        <dbReference type="EMBL" id="CAO81658.1"/>
    </source>
</evidence>
<dbReference type="AlphaFoldDB" id="B0VJJ8"/>
<dbReference type="PROSITE" id="PS50893">
    <property type="entry name" value="ABC_TRANSPORTER_2"/>
    <property type="match status" value="2"/>
</dbReference>
<dbReference type="Gene3D" id="3.40.50.300">
    <property type="entry name" value="P-loop containing nucleotide triphosphate hydrolases"/>
    <property type="match status" value="2"/>
</dbReference>
<evidence type="ECO:0000313" key="5">
    <source>
        <dbReference type="Proteomes" id="UP000002019"/>
    </source>
</evidence>
<evidence type="ECO:0000256" key="1">
    <source>
        <dbReference type="ARBA" id="ARBA00022741"/>
    </source>
</evidence>
<dbReference type="Proteomes" id="UP000002019">
    <property type="component" value="Chromosome"/>
</dbReference>
<feature type="domain" description="ABC transporter" evidence="3">
    <location>
        <begin position="4"/>
        <end position="256"/>
    </location>
</feature>
<dbReference type="NCBIfam" id="NF000355">
    <property type="entry name" value="ribo_prot_ABC_F"/>
    <property type="match status" value="1"/>
</dbReference>
<proteinExistence type="predicted"/>
<gene>
    <name evidence="4" type="ordered locus">CLOAM1828</name>
</gene>
<reference evidence="4 5" key="1">
    <citation type="journal article" date="2008" name="J. Bacteriol.">
        <title>'Candidatus Cloacamonas acidaminovorans': genome sequence reconstruction provides a first glimpse of a new bacterial division.</title>
        <authorList>
            <person name="Pelletier E."/>
            <person name="Kreimeyer A."/>
            <person name="Bocs S."/>
            <person name="Rouy Z."/>
            <person name="Gyapay G."/>
            <person name="Chouari R."/>
            <person name="Riviere D."/>
            <person name="Ganesan A."/>
            <person name="Daegelen P."/>
            <person name="Sghir A."/>
            <person name="Cohen G.N."/>
            <person name="Medigue C."/>
            <person name="Weissenbach J."/>
            <person name="Le Paslier D."/>
        </authorList>
    </citation>
    <scope>NUCLEOTIDE SEQUENCE [LARGE SCALE GENOMIC DNA]</scope>
    <source>
        <strain evidence="5">Evry</strain>
    </source>
</reference>
<dbReference type="InterPro" id="IPR051309">
    <property type="entry name" value="ABCF_ATPase"/>
</dbReference>
<keyword evidence="2 4" id="KW-0067">ATP-binding</keyword>
<dbReference type="Pfam" id="PF00005">
    <property type="entry name" value="ABC_tran"/>
    <property type="match status" value="2"/>
</dbReference>
<organism evidence="4 5">
    <name type="scientific">Cloacimonas acidaminovorans (strain Evry)</name>
    <dbReference type="NCBI Taxonomy" id="459349"/>
    <lineage>
        <taxon>Bacteria</taxon>
        <taxon>Pseudomonadati</taxon>
        <taxon>Candidatus Cloacimonadota</taxon>
        <taxon>Candidatus Cloacimonadia</taxon>
        <taxon>Candidatus Cloacimonadales</taxon>
        <taxon>Candidatus Cloacimonadaceae</taxon>
        <taxon>Candidatus Cloacimonas</taxon>
    </lineage>
</organism>
<dbReference type="InterPro" id="IPR003439">
    <property type="entry name" value="ABC_transporter-like_ATP-bd"/>
</dbReference>
<dbReference type="PANTHER" id="PTHR42855">
    <property type="entry name" value="ABC TRANSPORTER ATP-BINDING SUBUNIT"/>
    <property type="match status" value="1"/>
</dbReference>
<sequence>MQAIRLKNIHFTYPDQYQEILSGITLDICDGQKIALIGKNGCGKSTLLKIIRGELQPTSGSISYPIAVPKIGYLPQDLMISNQLTVRDFLLQGDINSYNIIREINTLSAEKNLCVEDGLHLAELWQNYDHDNVLFWEQNVDEVIRKMDLNALANQSCNTLSAGETTRVQLALLLLQNPDILILDEPTNHLDLQELMWLENWLNNYPKAILYVSHDRVFIDHTASKIIELEKGKVVIRKGNYESFTKDKQELQEHQLKQYMQRTKLIGKLQEAAQKRHNWANSFQKETRPEGGGFVYESIFNAARTMNQQAKHIEERIIMLQNRFPIEKPIRDKTRKIMFSPVQGQPKELLSLKDIDFSYGEKQVLHNLYFYLWGGEKIWLAGANGIGKTTLLKIITGELKPTKGTVSYTNFLKVGVYNQNLNTLPGNLTILEFLKQFSDSEMEIRNFMGCLGLTGDIAYQKIEVLSWGEKAKVQLTSLLCGKYNLLLLDEPTNHLDIKTREMLEQALNQYQGAVIFVSHDRAFIQNLATRKFELK</sequence>
<evidence type="ECO:0000259" key="3">
    <source>
        <dbReference type="PROSITE" id="PS50893"/>
    </source>
</evidence>
<keyword evidence="4" id="KW-0378">Hydrolase</keyword>
<dbReference type="CDD" id="cd03221">
    <property type="entry name" value="ABCF_EF-3"/>
    <property type="match status" value="2"/>
</dbReference>
<dbReference type="STRING" id="459349.CLOAM1828"/>
<dbReference type="GO" id="GO:0005524">
    <property type="term" value="F:ATP binding"/>
    <property type="evidence" value="ECO:0007669"/>
    <property type="project" value="UniProtKB-KW"/>
</dbReference>
<dbReference type="RefSeq" id="WP_015425516.1">
    <property type="nucleotide sequence ID" value="NC_020449.1"/>
</dbReference>
<dbReference type="KEGG" id="caci:CLOAM1828"/>
<keyword evidence="5" id="KW-1185">Reference proteome</keyword>
<dbReference type="FunFam" id="3.40.50.300:FF:000011">
    <property type="entry name" value="Putative ABC transporter ATP-binding component"/>
    <property type="match status" value="1"/>
</dbReference>
<dbReference type="GO" id="GO:0016887">
    <property type="term" value="F:ATP hydrolysis activity"/>
    <property type="evidence" value="ECO:0007669"/>
    <property type="project" value="InterPro"/>
</dbReference>
<dbReference type="EC" id="3.6.3.41" evidence="4"/>